<evidence type="ECO:0000313" key="1">
    <source>
        <dbReference type="EMBL" id="CAB4183616.1"/>
    </source>
</evidence>
<accession>A0A6J5QM55</accession>
<protein>
    <submittedName>
        <fullName evidence="1">Uncharacterized protein</fullName>
    </submittedName>
</protein>
<reference evidence="1" key="1">
    <citation type="submission" date="2020-05" db="EMBL/GenBank/DDBJ databases">
        <authorList>
            <person name="Chiriac C."/>
            <person name="Salcher M."/>
            <person name="Ghai R."/>
            <person name="Kavagutti S V."/>
        </authorList>
    </citation>
    <scope>NUCLEOTIDE SEQUENCE</scope>
</reference>
<organism evidence="1">
    <name type="scientific">uncultured Caudovirales phage</name>
    <dbReference type="NCBI Taxonomy" id="2100421"/>
    <lineage>
        <taxon>Viruses</taxon>
        <taxon>Duplodnaviria</taxon>
        <taxon>Heunggongvirae</taxon>
        <taxon>Uroviricota</taxon>
        <taxon>Caudoviricetes</taxon>
        <taxon>Peduoviridae</taxon>
        <taxon>Maltschvirus</taxon>
        <taxon>Maltschvirus maltsch</taxon>
    </lineage>
</organism>
<sequence length="94" mass="10970">MFKLSIENHLKAHEDLIKILEMIQRNRRYMLADISDSSKAIYREIMPNGYYSKKITARKEIQARLLTYYAKKLAIISSDAYNVAMDILKPISSN</sequence>
<proteinExistence type="predicted"/>
<gene>
    <name evidence="1" type="ORF">UFOVP1106_24</name>
</gene>
<dbReference type="EMBL" id="LR797049">
    <property type="protein sequence ID" value="CAB4183616.1"/>
    <property type="molecule type" value="Genomic_DNA"/>
</dbReference>
<name>A0A6J5QM55_9CAUD</name>